<dbReference type="STRING" id="188915.AWC02_05160"/>
<evidence type="ECO:0000313" key="2">
    <source>
        <dbReference type="EMBL" id="ORV50246.1"/>
    </source>
</evidence>
<dbReference type="Pfam" id="PF13577">
    <property type="entry name" value="SnoaL_4"/>
    <property type="match status" value="1"/>
</dbReference>
<dbReference type="Proteomes" id="UP000193465">
    <property type="component" value="Unassembled WGS sequence"/>
</dbReference>
<reference evidence="2 3" key="1">
    <citation type="submission" date="2016-01" db="EMBL/GenBank/DDBJ databases">
        <title>The new phylogeny of the genus Mycobacterium.</title>
        <authorList>
            <person name="Tarcisio F."/>
            <person name="Conor M."/>
            <person name="Antonella G."/>
            <person name="Elisabetta G."/>
            <person name="Giulia F.S."/>
            <person name="Sara T."/>
            <person name="Anna F."/>
            <person name="Clotilde B."/>
            <person name="Roberto B."/>
            <person name="Veronica D.S."/>
            <person name="Fabio R."/>
            <person name="Monica P."/>
            <person name="Olivier J."/>
            <person name="Enrico T."/>
            <person name="Nicola S."/>
        </authorList>
    </citation>
    <scope>NUCLEOTIDE SEQUENCE [LARGE SCALE GENOMIC DNA]</scope>
    <source>
        <strain evidence="2 3">ATCC 27353</strain>
    </source>
</reference>
<organism evidence="2 3">
    <name type="scientific">Mycolicibacter engbaekii</name>
    <dbReference type="NCBI Taxonomy" id="188915"/>
    <lineage>
        <taxon>Bacteria</taxon>
        <taxon>Bacillati</taxon>
        <taxon>Actinomycetota</taxon>
        <taxon>Actinomycetes</taxon>
        <taxon>Mycobacteriales</taxon>
        <taxon>Mycobacteriaceae</taxon>
        <taxon>Mycolicibacter</taxon>
    </lineage>
</organism>
<feature type="domain" description="SnoaL-like" evidence="1">
    <location>
        <begin position="7"/>
        <end position="128"/>
    </location>
</feature>
<sequence>MTSSAVSITNLLYRYAELMDSGDLDGAAGLFAHARIKADPQGTVVMDSAGILELWRGIVVIHADGTPRTKHVITNPILDIDGVAGTATCRSYYTVLQQTDDVALQVIAPGRYHDSFERVDGVWRFSFRDYSMFDLKGDLRDHLRVIGGGAG</sequence>
<dbReference type="AlphaFoldDB" id="A0A1X1U0A2"/>
<dbReference type="InterPro" id="IPR037401">
    <property type="entry name" value="SnoaL-like"/>
</dbReference>
<comment type="caution">
    <text evidence="2">The sequence shown here is derived from an EMBL/GenBank/DDBJ whole genome shotgun (WGS) entry which is preliminary data.</text>
</comment>
<dbReference type="SUPFAM" id="SSF54427">
    <property type="entry name" value="NTF2-like"/>
    <property type="match status" value="1"/>
</dbReference>
<proteinExistence type="predicted"/>
<evidence type="ECO:0000259" key="1">
    <source>
        <dbReference type="Pfam" id="PF13577"/>
    </source>
</evidence>
<evidence type="ECO:0000313" key="3">
    <source>
        <dbReference type="Proteomes" id="UP000193465"/>
    </source>
</evidence>
<name>A0A1X1U0A2_9MYCO</name>
<gene>
    <name evidence="2" type="ORF">AWC02_05160</name>
</gene>
<dbReference type="InterPro" id="IPR032710">
    <property type="entry name" value="NTF2-like_dom_sf"/>
</dbReference>
<keyword evidence="3" id="KW-1185">Reference proteome</keyword>
<dbReference type="EMBL" id="LQOT01000018">
    <property type="protein sequence ID" value="ORV50246.1"/>
    <property type="molecule type" value="Genomic_DNA"/>
</dbReference>
<protein>
    <recommendedName>
        <fullName evidence="1">SnoaL-like domain-containing protein</fullName>
    </recommendedName>
</protein>
<dbReference type="RefSeq" id="WP_085127647.1">
    <property type="nucleotide sequence ID" value="NZ_LQOT01000018.1"/>
</dbReference>
<accession>A0A1X1U0A2</accession>
<dbReference type="Gene3D" id="3.10.450.50">
    <property type="match status" value="1"/>
</dbReference>